<name>R0KTQ2_NOSB1</name>
<organism evidence="2 3">
    <name type="scientific">Nosema bombycis (strain CQ1 / CVCC 102059)</name>
    <name type="common">Microsporidian parasite</name>
    <name type="synonym">Pebrine of silkworm</name>
    <dbReference type="NCBI Taxonomy" id="578461"/>
    <lineage>
        <taxon>Eukaryota</taxon>
        <taxon>Fungi</taxon>
        <taxon>Fungi incertae sedis</taxon>
        <taxon>Microsporidia</taxon>
        <taxon>Nosematidae</taxon>
        <taxon>Nosema</taxon>
    </lineage>
</organism>
<proteinExistence type="predicted"/>
<evidence type="ECO:0000313" key="2">
    <source>
        <dbReference type="EMBL" id="EOB14196.1"/>
    </source>
</evidence>
<evidence type="ECO:0000256" key="1">
    <source>
        <dbReference type="SAM" id="Phobius"/>
    </source>
</evidence>
<feature type="transmembrane region" description="Helical" evidence="1">
    <location>
        <begin position="121"/>
        <end position="140"/>
    </location>
</feature>
<evidence type="ECO:0000313" key="3">
    <source>
        <dbReference type="Proteomes" id="UP000016927"/>
    </source>
</evidence>
<dbReference type="EMBL" id="KB908941">
    <property type="protein sequence ID" value="EOB14196.1"/>
    <property type="molecule type" value="Genomic_DNA"/>
</dbReference>
<accession>R0KTQ2</accession>
<dbReference type="HOGENOM" id="CLU_1496655_0_0_1"/>
<keyword evidence="3" id="KW-1185">Reference proteome</keyword>
<keyword evidence="1" id="KW-0812">Transmembrane</keyword>
<protein>
    <submittedName>
        <fullName evidence="2">Uncharacterized protein</fullName>
    </submittedName>
</protein>
<feature type="transmembrane region" description="Helical" evidence="1">
    <location>
        <begin position="90"/>
        <end position="109"/>
    </location>
</feature>
<dbReference type="Proteomes" id="UP000016927">
    <property type="component" value="Unassembled WGS sequence"/>
</dbReference>
<dbReference type="AlphaFoldDB" id="R0KTQ2"/>
<keyword evidence="1" id="KW-1133">Transmembrane helix</keyword>
<sequence>MDLCMKRIKKSDMKTGSAEMSLYANLKNVEFYVADNQIPEESDESSIDQELLVYPKLTYFKKFIEHQASLFKYRHTKRNENKKWTFVDRINIGILCLMPLILLINYIFINRYEKGVVISQEFIFLYILHLFTRFFSYFLMYDELLKNVIETALITTFLRMISKKMAIGYNGFVVINFFID</sequence>
<gene>
    <name evidence="2" type="ORF">NBO_33g0002</name>
</gene>
<dbReference type="VEuPathDB" id="MicrosporidiaDB:NBO_33g0002"/>
<reference evidence="2 3" key="1">
    <citation type="journal article" date="2013" name="BMC Genomics">
        <title>Comparative genomics of parasitic silkworm microsporidia reveal an association between genome expansion and host adaptation.</title>
        <authorList>
            <person name="Pan G."/>
            <person name="Xu J."/>
            <person name="Li T."/>
            <person name="Xia Q."/>
            <person name="Liu S.L."/>
            <person name="Zhang G."/>
            <person name="Li S."/>
            <person name="Li C."/>
            <person name="Liu H."/>
            <person name="Yang L."/>
            <person name="Liu T."/>
            <person name="Zhang X."/>
            <person name="Wu Z."/>
            <person name="Fan W."/>
            <person name="Dang X."/>
            <person name="Xiang H."/>
            <person name="Tao M."/>
            <person name="Li Y."/>
            <person name="Hu J."/>
            <person name="Li Z."/>
            <person name="Lin L."/>
            <person name="Luo J."/>
            <person name="Geng L."/>
            <person name="Wang L."/>
            <person name="Long M."/>
            <person name="Wan Y."/>
            <person name="He N."/>
            <person name="Zhang Z."/>
            <person name="Lu C."/>
            <person name="Keeling P.J."/>
            <person name="Wang J."/>
            <person name="Xiang Z."/>
            <person name="Zhou Z."/>
        </authorList>
    </citation>
    <scope>NUCLEOTIDE SEQUENCE [LARGE SCALE GENOMIC DNA]</scope>
    <source>
        <strain evidence="3">CQ1 / CVCC 102059</strain>
    </source>
</reference>
<keyword evidence="1" id="KW-0472">Membrane</keyword>